<reference evidence="3 4" key="1">
    <citation type="submission" date="2019-12" db="EMBL/GenBank/DDBJ databases">
        <authorList>
            <person name="Lee S.D."/>
        </authorList>
    </citation>
    <scope>NUCLEOTIDE SEQUENCE [LARGE SCALE GENOMIC DNA]</scope>
    <source>
        <strain evidence="3 4">GH3-10</strain>
    </source>
</reference>
<feature type="chain" id="PRO_5032691155" evidence="2">
    <location>
        <begin position="17"/>
        <end position="166"/>
    </location>
</feature>
<keyword evidence="2" id="KW-0732">Signal</keyword>
<dbReference type="PROSITE" id="PS51257">
    <property type="entry name" value="PROKAR_LIPOPROTEIN"/>
    <property type="match status" value="1"/>
</dbReference>
<dbReference type="EMBL" id="WUBR01000004">
    <property type="protein sequence ID" value="MWV29434.1"/>
    <property type="molecule type" value="Genomic_DNA"/>
</dbReference>
<feature type="signal peptide" evidence="2">
    <location>
        <begin position="1"/>
        <end position="16"/>
    </location>
</feature>
<dbReference type="AlphaFoldDB" id="A0A844XIR2"/>
<evidence type="ECO:0000256" key="1">
    <source>
        <dbReference type="SAM" id="MobiDB-lite"/>
    </source>
</evidence>
<proteinExistence type="predicted"/>
<organism evidence="3 4">
    <name type="scientific">Aurantiacibacter rhizosphaerae</name>
    <dbReference type="NCBI Taxonomy" id="2691582"/>
    <lineage>
        <taxon>Bacteria</taxon>
        <taxon>Pseudomonadati</taxon>
        <taxon>Pseudomonadota</taxon>
        <taxon>Alphaproteobacteria</taxon>
        <taxon>Sphingomonadales</taxon>
        <taxon>Erythrobacteraceae</taxon>
        <taxon>Aurantiacibacter</taxon>
    </lineage>
</organism>
<accession>A0A844XIR2</accession>
<dbReference type="RefSeq" id="WP_202131793.1">
    <property type="nucleotide sequence ID" value="NZ_WUBR01000004.1"/>
</dbReference>
<evidence type="ECO:0000313" key="4">
    <source>
        <dbReference type="Proteomes" id="UP000461409"/>
    </source>
</evidence>
<keyword evidence="4" id="KW-1185">Reference proteome</keyword>
<comment type="caution">
    <text evidence="3">The sequence shown here is derived from an EMBL/GenBank/DDBJ whole genome shotgun (WGS) entry which is preliminary data.</text>
</comment>
<name>A0A844XIR2_9SPHN</name>
<feature type="compositionally biased region" description="Basic and acidic residues" evidence="1">
    <location>
        <begin position="66"/>
        <end position="75"/>
    </location>
</feature>
<reference evidence="3 4" key="2">
    <citation type="submission" date="2020-02" db="EMBL/GenBank/DDBJ databases">
        <title>Erythrobacter dongmakensis sp. nov., isolated from a tidal mudflat.</title>
        <authorList>
            <person name="Kim I.S."/>
        </authorList>
    </citation>
    <scope>NUCLEOTIDE SEQUENCE [LARGE SCALE GENOMIC DNA]</scope>
    <source>
        <strain evidence="3 4">GH3-10</strain>
    </source>
</reference>
<protein>
    <submittedName>
        <fullName evidence="3">Uncharacterized protein</fullName>
    </submittedName>
</protein>
<evidence type="ECO:0000256" key="2">
    <source>
        <dbReference type="SAM" id="SignalP"/>
    </source>
</evidence>
<evidence type="ECO:0000313" key="3">
    <source>
        <dbReference type="EMBL" id="MWV29434.1"/>
    </source>
</evidence>
<dbReference type="Proteomes" id="UP000461409">
    <property type="component" value="Unassembled WGS sequence"/>
</dbReference>
<gene>
    <name evidence="3" type="ORF">GRF63_16160</name>
</gene>
<feature type="compositionally biased region" description="Low complexity" evidence="1">
    <location>
        <begin position="38"/>
        <end position="65"/>
    </location>
</feature>
<sequence length="166" mass="17446">MIRITSLAALSFLALAACGDADTPTTGSEAVETAETPTQASASAQDATTDQQTASEPAPAPADAETTARSDGQREVRCHITNDRGLDFDQQCLFRAQSNGSFALSKADEAPLFENITMVNVSKTGTNSAEVRGLTTDGINSRWGEATRSTDDPACWTGADFEVCAY</sequence>
<feature type="region of interest" description="Disordered" evidence="1">
    <location>
        <begin position="23"/>
        <end position="75"/>
    </location>
</feature>